<dbReference type="Gene3D" id="2.40.100.10">
    <property type="entry name" value="Cyclophilin-like"/>
    <property type="match status" value="1"/>
</dbReference>
<keyword evidence="1" id="KW-0547">Nucleotide-binding</keyword>
<evidence type="ECO:0000256" key="3">
    <source>
        <dbReference type="ARBA" id="ARBA00022840"/>
    </source>
</evidence>
<dbReference type="PANTHER" id="PTHR43309:SF3">
    <property type="entry name" value="5-OXOPROLINASE SUBUNIT C"/>
    <property type="match status" value="1"/>
</dbReference>
<dbReference type="Pfam" id="PF02626">
    <property type="entry name" value="CT_A_B"/>
    <property type="match status" value="1"/>
</dbReference>
<dbReference type="InterPro" id="IPR029000">
    <property type="entry name" value="Cyclophilin-like_dom_sf"/>
</dbReference>
<organism evidence="5 6">
    <name type="scientific">Shewanella benthica</name>
    <dbReference type="NCBI Taxonomy" id="43661"/>
    <lineage>
        <taxon>Bacteria</taxon>
        <taxon>Pseudomonadati</taxon>
        <taxon>Pseudomonadota</taxon>
        <taxon>Gammaproteobacteria</taxon>
        <taxon>Alteromonadales</taxon>
        <taxon>Shewanellaceae</taxon>
        <taxon>Shewanella</taxon>
    </lineage>
</organism>
<dbReference type="GO" id="GO:0005524">
    <property type="term" value="F:ATP binding"/>
    <property type="evidence" value="ECO:0007669"/>
    <property type="project" value="UniProtKB-KW"/>
</dbReference>
<dbReference type="GO" id="GO:0016787">
    <property type="term" value="F:hydrolase activity"/>
    <property type="evidence" value="ECO:0007669"/>
    <property type="project" value="UniProtKB-KW"/>
</dbReference>
<keyword evidence="2 5" id="KW-0378">Hydrolase</keyword>
<evidence type="ECO:0000259" key="4">
    <source>
        <dbReference type="SMART" id="SM00797"/>
    </source>
</evidence>
<protein>
    <submittedName>
        <fullName evidence="5">Putative hydrolase subunit</fullName>
    </submittedName>
</protein>
<dbReference type="InterPro" id="IPR052708">
    <property type="entry name" value="PxpC"/>
</dbReference>
<dbReference type="OrthoDB" id="9768696at2"/>
<proteinExistence type="predicted"/>
<evidence type="ECO:0000256" key="1">
    <source>
        <dbReference type="ARBA" id="ARBA00022741"/>
    </source>
</evidence>
<dbReference type="SUPFAM" id="SSF50891">
    <property type="entry name" value="Cyclophilin-like"/>
    <property type="match status" value="1"/>
</dbReference>
<gene>
    <name evidence="5" type="primary">ybgK</name>
    <name evidence="5" type="ORF">SHEWBE_0581</name>
</gene>
<dbReference type="KEGG" id="sbk:SHEWBE_0581"/>
<evidence type="ECO:0000313" key="5">
    <source>
        <dbReference type="EMBL" id="SQH74566.1"/>
    </source>
</evidence>
<dbReference type="NCBIfam" id="TIGR00724">
    <property type="entry name" value="urea_amlyse_rel"/>
    <property type="match status" value="1"/>
</dbReference>
<accession>A0A330LWE7</accession>
<evidence type="ECO:0000256" key="2">
    <source>
        <dbReference type="ARBA" id="ARBA00022801"/>
    </source>
</evidence>
<dbReference type="InterPro" id="IPR003778">
    <property type="entry name" value="CT_A_B"/>
</dbReference>
<dbReference type="Proteomes" id="UP000250123">
    <property type="component" value="Chromosome SHEWBE"/>
</dbReference>
<dbReference type="EMBL" id="LS483452">
    <property type="protein sequence ID" value="SQH74566.1"/>
    <property type="molecule type" value="Genomic_DNA"/>
</dbReference>
<evidence type="ECO:0000313" key="6">
    <source>
        <dbReference type="Proteomes" id="UP000250123"/>
    </source>
</evidence>
<dbReference type="SMART" id="SM00797">
    <property type="entry name" value="AHS2"/>
    <property type="match status" value="1"/>
</dbReference>
<dbReference type="AlphaFoldDB" id="A0A330LWE7"/>
<feature type="domain" description="Carboxyltransferase" evidence="4">
    <location>
        <begin position="23"/>
        <end position="297"/>
    </location>
</feature>
<name>A0A330LWE7_9GAMM</name>
<reference evidence="6" key="1">
    <citation type="submission" date="2018-06" db="EMBL/GenBank/DDBJ databases">
        <authorList>
            <person name="Cea G.-C."/>
            <person name="William W."/>
        </authorList>
    </citation>
    <scope>NUCLEOTIDE SEQUENCE [LARGE SCALE GENOMIC DNA]</scope>
    <source>
        <strain evidence="6">DB21MT-2</strain>
    </source>
</reference>
<dbReference type="PANTHER" id="PTHR43309">
    <property type="entry name" value="5-OXOPROLINASE SUBUNIT C"/>
    <property type="match status" value="1"/>
</dbReference>
<sequence>MIEVLTPGLHTTVQDLGRTGYRHIGVSVSGALDRQALILANRLVANPDNAAGLELTAGTLEFKFHRDAWFSLTGAHYEINIGSREIWHGWRSKINAGETLCLRGPKSGMRAYLAVDGGIDVPICLGSRSTLMTAELGGHQGRALKVGDRIPLGDKHSLSKPIGAVQRNYSNEVRALPGPEMALFTQESRRVFWSSQWQVSNDSNRMGARLSGETLKLAQEQSLNSHAVMPGTIQVPPSGQPIVLLADGQTTGGYPKIATVIEADLWKLAQTRPGQKLQFIHVSPNQAEDANHEWQQYFYRLQRAIDANSSCLQLITYSL</sequence>
<keyword evidence="3" id="KW-0067">ATP-binding</keyword>
<dbReference type="RefSeq" id="WP_112351395.1">
    <property type="nucleotide sequence ID" value="NZ_LS483452.1"/>
</dbReference>